<organism evidence="1 2">
    <name type="scientific">Pluteus cervinus</name>
    <dbReference type="NCBI Taxonomy" id="181527"/>
    <lineage>
        <taxon>Eukaryota</taxon>
        <taxon>Fungi</taxon>
        <taxon>Dikarya</taxon>
        <taxon>Basidiomycota</taxon>
        <taxon>Agaricomycotina</taxon>
        <taxon>Agaricomycetes</taxon>
        <taxon>Agaricomycetidae</taxon>
        <taxon>Agaricales</taxon>
        <taxon>Pluteineae</taxon>
        <taxon>Pluteaceae</taxon>
        <taxon>Pluteus</taxon>
    </lineage>
</organism>
<name>A0ACD3BFR5_9AGAR</name>
<protein>
    <submittedName>
        <fullName evidence="1">DUF1764-domain-containing protein</fullName>
    </submittedName>
</protein>
<dbReference type="EMBL" id="ML208259">
    <property type="protein sequence ID" value="TFK76958.1"/>
    <property type="molecule type" value="Genomic_DNA"/>
</dbReference>
<evidence type="ECO:0000313" key="1">
    <source>
        <dbReference type="EMBL" id="TFK76958.1"/>
    </source>
</evidence>
<reference evidence="1 2" key="1">
    <citation type="journal article" date="2019" name="Nat. Ecol. Evol.">
        <title>Megaphylogeny resolves global patterns of mushroom evolution.</title>
        <authorList>
            <person name="Varga T."/>
            <person name="Krizsan K."/>
            <person name="Foldi C."/>
            <person name="Dima B."/>
            <person name="Sanchez-Garcia M."/>
            <person name="Sanchez-Ramirez S."/>
            <person name="Szollosi G.J."/>
            <person name="Szarkandi J.G."/>
            <person name="Papp V."/>
            <person name="Albert L."/>
            <person name="Andreopoulos W."/>
            <person name="Angelini C."/>
            <person name="Antonin V."/>
            <person name="Barry K.W."/>
            <person name="Bougher N.L."/>
            <person name="Buchanan P."/>
            <person name="Buyck B."/>
            <person name="Bense V."/>
            <person name="Catcheside P."/>
            <person name="Chovatia M."/>
            <person name="Cooper J."/>
            <person name="Damon W."/>
            <person name="Desjardin D."/>
            <person name="Finy P."/>
            <person name="Geml J."/>
            <person name="Haridas S."/>
            <person name="Hughes K."/>
            <person name="Justo A."/>
            <person name="Karasinski D."/>
            <person name="Kautmanova I."/>
            <person name="Kiss B."/>
            <person name="Kocsube S."/>
            <person name="Kotiranta H."/>
            <person name="LaButti K.M."/>
            <person name="Lechner B.E."/>
            <person name="Liimatainen K."/>
            <person name="Lipzen A."/>
            <person name="Lukacs Z."/>
            <person name="Mihaltcheva S."/>
            <person name="Morgado L.N."/>
            <person name="Niskanen T."/>
            <person name="Noordeloos M.E."/>
            <person name="Ohm R.A."/>
            <person name="Ortiz-Santana B."/>
            <person name="Ovrebo C."/>
            <person name="Racz N."/>
            <person name="Riley R."/>
            <person name="Savchenko A."/>
            <person name="Shiryaev A."/>
            <person name="Soop K."/>
            <person name="Spirin V."/>
            <person name="Szebenyi C."/>
            <person name="Tomsovsky M."/>
            <person name="Tulloss R.E."/>
            <person name="Uehling J."/>
            <person name="Grigoriev I.V."/>
            <person name="Vagvolgyi C."/>
            <person name="Papp T."/>
            <person name="Martin F.M."/>
            <person name="Miettinen O."/>
            <person name="Hibbett D.S."/>
            <person name="Nagy L.G."/>
        </authorList>
    </citation>
    <scope>NUCLEOTIDE SEQUENCE [LARGE SCALE GENOMIC DNA]</scope>
    <source>
        <strain evidence="1 2">NL-1719</strain>
    </source>
</reference>
<dbReference type="Proteomes" id="UP000308600">
    <property type="component" value="Unassembled WGS sequence"/>
</dbReference>
<sequence>MSEIEDIFAAKGRSVNQQKLSPSVPNSPKDKKKKRDGAKPKSKEHAARDTTPTAPSEQKKTTKRPAPETIVDPSSASSAPAQKKQKTESPRHSKTTKPQKPKKPSKSEGDDRFADSRGTGPRKKTEEGWAVYKEDELGISNEGGDTPLCPFDCECCY</sequence>
<evidence type="ECO:0000313" key="2">
    <source>
        <dbReference type="Proteomes" id="UP000308600"/>
    </source>
</evidence>
<gene>
    <name evidence="1" type="ORF">BDN72DRAFT_830132</name>
</gene>
<proteinExistence type="predicted"/>
<keyword evidence="2" id="KW-1185">Reference proteome</keyword>
<accession>A0ACD3BFR5</accession>